<dbReference type="EMBL" id="CAJJDN010000189">
    <property type="protein sequence ID" value="CAD8128459.1"/>
    <property type="molecule type" value="Genomic_DNA"/>
</dbReference>
<protein>
    <submittedName>
        <fullName evidence="1">Uncharacterized protein</fullName>
    </submittedName>
</protein>
<sequence length="114" mass="13487">MLQEPIQQIYDFQEYQINQEVLNDMLSRVNNKLISRILSIKVEDRSNYLQIYEGSILELMQQQINNNNKFTIPSNPADILNEHAIEIQSRVLRREQQSQAQSFLMQSTKQHPLL</sequence>
<proteinExistence type="predicted"/>
<dbReference type="AlphaFoldDB" id="A0A8S1RNB4"/>
<name>A0A8S1RNB4_9CILI</name>
<dbReference type="Proteomes" id="UP000692954">
    <property type="component" value="Unassembled WGS sequence"/>
</dbReference>
<comment type="caution">
    <text evidence="1">The sequence shown here is derived from an EMBL/GenBank/DDBJ whole genome shotgun (WGS) entry which is preliminary data.</text>
</comment>
<organism evidence="1 2">
    <name type="scientific">Paramecium sonneborni</name>
    <dbReference type="NCBI Taxonomy" id="65129"/>
    <lineage>
        <taxon>Eukaryota</taxon>
        <taxon>Sar</taxon>
        <taxon>Alveolata</taxon>
        <taxon>Ciliophora</taxon>
        <taxon>Intramacronucleata</taxon>
        <taxon>Oligohymenophorea</taxon>
        <taxon>Peniculida</taxon>
        <taxon>Parameciidae</taxon>
        <taxon>Paramecium</taxon>
    </lineage>
</organism>
<keyword evidence="2" id="KW-1185">Reference proteome</keyword>
<evidence type="ECO:0000313" key="2">
    <source>
        <dbReference type="Proteomes" id="UP000692954"/>
    </source>
</evidence>
<reference evidence="1" key="1">
    <citation type="submission" date="2021-01" db="EMBL/GenBank/DDBJ databases">
        <authorList>
            <consortium name="Genoscope - CEA"/>
            <person name="William W."/>
        </authorList>
    </citation>
    <scope>NUCLEOTIDE SEQUENCE</scope>
</reference>
<gene>
    <name evidence="1" type="ORF">PSON_ATCC_30995.1.T1890036</name>
</gene>
<evidence type="ECO:0000313" key="1">
    <source>
        <dbReference type="EMBL" id="CAD8128459.1"/>
    </source>
</evidence>
<accession>A0A8S1RNB4</accession>